<keyword evidence="3 4" id="KW-0732">Signal</keyword>
<dbReference type="EMBL" id="JACCBB010000001">
    <property type="protein sequence ID" value="NYD23718.1"/>
    <property type="molecule type" value="Genomic_DNA"/>
</dbReference>
<feature type="chain" id="PRO_5039698858" evidence="4">
    <location>
        <begin position="27"/>
        <end position="434"/>
    </location>
</feature>
<evidence type="ECO:0000256" key="4">
    <source>
        <dbReference type="SAM" id="SignalP"/>
    </source>
</evidence>
<dbReference type="PANTHER" id="PTHR30061">
    <property type="entry name" value="MALTOSE-BINDING PERIPLASMIC PROTEIN"/>
    <property type="match status" value="1"/>
</dbReference>
<dbReference type="PROSITE" id="PS51318">
    <property type="entry name" value="TAT"/>
    <property type="match status" value="1"/>
</dbReference>
<dbReference type="InterPro" id="IPR006311">
    <property type="entry name" value="TAT_signal"/>
</dbReference>
<evidence type="ECO:0000313" key="5">
    <source>
        <dbReference type="EMBL" id="NYD23718.1"/>
    </source>
</evidence>
<keyword evidence="2" id="KW-0813">Transport</keyword>
<keyword evidence="6" id="KW-1185">Reference proteome</keyword>
<name>A0A7Y9DN67_9ACTN</name>
<dbReference type="InterPro" id="IPR006059">
    <property type="entry name" value="SBP"/>
</dbReference>
<organism evidence="5 6">
    <name type="scientific">Kineococcus aurantiacus</name>
    <dbReference type="NCBI Taxonomy" id="37633"/>
    <lineage>
        <taxon>Bacteria</taxon>
        <taxon>Bacillati</taxon>
        <taxon>Actinomycetota</taxon>
        <taxon>Actinomycetes</taxon>
        <taxon>Kineosporiales</taxon>
        <taxon>Kineosporiaceae</taxon>
        <taxon>Kineococcus</taxon>
    </lineage>
</organism>
<dbReference type="GO" id="GO:0015768">
    <property type="term" value="P:maltose transport"/>
    <property type="evidence" value="ECO:0007669"/>
    <property type="project" value="TreeGrafter"/>
</dbReference>
<protein>
    <submittedName>
        <fullName evidence="5">Multiple sugar transport system substrate-binding protein</fullName>
    </submittedName>
</protein>
<dbReference type="GO" id="GO:0042956">
    <property type="term" value="P:maltodextrin transmembrane transport"/>
    <property type="evidence" value="ECO:0007669"/>
    <property type="project" value="TreeGrafter"/>
</dbReference>
<comment type="caution">
    <text evidence="5">The sequence shown here is derived from an EMBL/GenBank/DDBJ whole genome shotgun (WGS) entry which is preliminary data.</text>
</comment>
<keyword evidence="5" id="KW-0762">Sugar transport</keyword>
<dbReference type="GO" id="GO:1901982">
    <property type="term" value="F:maltose binding"/>
    <property type="evidence" value="ECO:0007669"/>
    <property type="project" value="TreeGrafter"/>
</dbReference>
<dbReference type="CDD" id="cd13585">
    <property type="entry name" value="PBP2_TMBP_like"/>
    <property type="match status" value="1"/>
</dbReference>
<comment type="similarity">
    <text evidence="1">Belongs to the bacterial solute-binding protein 1 family.</text>
</comment>
<dbReference type="Pfam" id="PF01547">
    <property type="entry name" value="SBP_bac_1"/>
    <property type="match status" value="1"/>
</dbReference>
<reference evidence="5 6" key="1">
    <citation type="submission" date="2020-07" db="EMBL/GenBank/DDBJ databases">
        <title>Sequencing the genomes of 1000 actinobacteria strains.</title>
        <authorList>
            <person name="Klenk H.-P."/>
        </authorList>
    </citation>
    <scope>NUCLEOTIDE SEQUENCE [LARGE SCALE GENOMIC DNA]</scope>
    <source>
        <strain evidence="5 6">DSM 7487</strain>
    </source>
</reference>
<evidence type="ECO:0000256" key="2">
    <source>
        <dbReference type="ARBA" id="ARBA00022448"/>
    </source>
</evidence>
<dbReference type="GO" id="GO:0055052">
    <property type="term" value="C:ATP-binding cassette (ABC) transporter complex, substrate-binding subunit-containing"/>
    <property type="evidence" value="ECO:0007669"/>
    <property type="project" value="TreeGrafter"/>
</dbReference>
<sequence length="434" mass="45909">MANPHLPTRRRLLTAGAAAAATGALSACGGFSTGGPDDSQSSDDGSLTMITWASDTEAPAFQALADAFREQTGTRVELQVVPYSEVLTAVDTGLRTDSPPDLFRVSYTDVAAYRAQGVLADLPDAADLEPAFLPAFWSAVTDDDGTFGVPHHTDTSMVVLNTAAVASAGLGPLPATVADAWTWEEFADALGRIRPSRADSYAFAANWQNAGAYRWLNFVDQAGGRLLSQDLTSVATDDPGALAAVTFTRDLFRRQLTPQNASARGQAASDLFLNQTVATAFAGDFLLAELDGGGFEYTATFLPRDVNASADLGGNALVAVEASARKEQALEFISFCAQAEQMGAFCAAATVLPTRRDVDPASLRYAVRPDLMPLYVEQATAIREPLVQQVVVPSFSAVNAQLRDRLDEVFLGDDDDATALRRLTDGVASVLTTP</sequence>
<dbReference type="AlphaFoldDB" id="A0A7Y9DN67"/>
<evidence type="ECO:0000256" key="3">
    <source>
        <dbReference type="ARBA" id="ARBA00022729"/>
    </source>
</evidence>
<evidence type="ECO:0000313" key="6">
    <source>
        <dbReference type="Proteomes" id="UP000521922"/>
    </source>
</evidence>
<gene>
    <name evidence="5" type="ORF">BJ968_003258</name>
</gene>
<accession>A0A7Y9DN67</accession>
<proteinExistence type="inferred from homology"/>
<dbReference type="RefSeq" id="WP_179753634.1">
    <property type="nucleotide sequence ID" value="NZ_BAAAGN010000011.1"/>
</dbReference>
<evidence type="ECO:0000256" key="1">
    <source>
        <dbReference type="ARBA" id="ARBA00008520"/>
    </source>
</evidence>
<dbReference type="PANTHER" id="PTHR30061:SF50">
    <property type="entry name" value="MALTOSE_MALTODEXTRIN-BINDING PERIPLASMIC PROTEIN"/>
    <property type="match status" value="1"/>
</dbReference>
<feature type="signal peptide" evidence="4">
    <location>
        <begin position="1"/>
        <end position="26"/>
    </location>
</feature>
<dbReference type="SUPFAM" id="SSF53850">
    <property type="entry name" value="Periplasmic binding protein-like II"/>
    <property type="match status" value="1"/>
</dbReference>
<dbReference type="Gene3D" id="3.40.190.10">
    <property type="entry name" value="Periplasmic binding protein-like II"/>
    <property type="match status" value="1"/>
</dbReference>
<dbReference type="Proteomes" id="UP000521922">
    <property type="component" value="Unassembled WGS sequence"/>
</dbReference>